<evidence type="ECO:0000256" key="4">
    <source>
        <dbReference type="SAM" id="SignalP"/>
    </source>
</evidence>
<keyword evidence="4" id="KW-0732">Signal</keyword>
<sequence length="423" mass="46019">MEQRAAWGCVALAALLGCCAAQGAGPGAGLRELLAWKQVSFAFADDAARSRALDSGDFVPEHNAPLGLDVSGDRLFVTVPRWRKGVAATLNVIHLDDAMLRSDGPPAAPLLQPYPSWEANTLPAEGEGEGAAAGKLLSVFRVRADPCGRLWALDTGLDDLLGSTRRVAPARLVVIDLASDRVVREYALPDADLKPDSFWAHIAVDVTNATCDDAFAYLSDVGAQGLVVYSWKQNASWRVEHHFFNFDPLRGNFHIGGANFQWKDGLFGVALSAPDDDGGRTAYFHPLASTHEFAVPTRVWQNSSAADDYYAYRVLGSRGERAQSTASFIHEPSGVLFYTLVNRNGVGCWNTNKPFSEENQGLAAHDDKALIFPNDLKVCGGGNLWVLSNRLGDFLYGKLDPNEVNYRIFRRPVPEVVRGTVCE</sequence>
<gene>
    <name evidence="5" type="ORF">R5R35_005542</name>
</gene>
<dbReference type="Proteomes" id="UP001378592">
    <property type="component" value="Unassembled WGS sequence"/>
</dbReference>
<dbReference type="AlphaFoldDB" id="A0AAN9Z9P4"/>
<dbReference type="InterPro" id="IPR017996">
    <property type="entry name" value="MRJP/yellow-related"/>
</dbReference>
<evidence type="ECO:0000313" key="5">
    <source>
        <dbReference type="EMBL" id="KAK7868092.1"/>
    </source>
</evidence>
<dbReference type="PANTHER" id="PTHR10009">
    <property type="entry name" value="PROTEIN YELLOW-RELATED"/>
    <property type="match status" value="1"/>
</dbReference>
<evidence type="ECO:0000256" key="1">
    <source>
        <dbReference type="ARBA" id="ARBA00004613"/>
    </source>
</evidence>
<protein>
    <recommendedName>
        <fullName evidence="7">Protein yellow</fullName>
    </recommendedName>
</protein>
<feature type="signal peptide" evidence="4">
    <location>
        <begin position="1"/>
        <end position="21"/>
    </location>
</feature>
<dbReference type="InterPro" id="IPR011042">
    <property type="entry name" value="6-blade_b-propeller_TolB-like"/>
</dbReference>
<keyword evidence="6" id="KW-1185">Reference proteome</keyword>
<organism evidence="5 6">
    <name type="scientific">Gryllus longicercus</name>
    <dbReference type="NCBI Taxonomy" id="2509291"/>
    <lineage>
        <taxon>Eukaryota</taxon>
        <taxon>Metazoa</taxon>
        <taxon>Ecdysozoa</taxon>
        <taxon>Arthropoda</taxon>
        <taxon>Hexapoda</taxon>
        <taxon>Insecta</taxon>
        <taxon>Pterygota</taxon>
        <taxon>Neoptera</taxon>
        <taxon>Polyneoptera</taxon>
        <taxon>Orthoptera</taxon>
        <taxon>Ensifera</taxon>
        <taxon>Gryllidea</taxon>
        <taxon>Grylloidea</taxon>
        <taxon>Gryllidae</taxon>
        <taxon>Gryllinae</taxon>
        <taxon>Gryllus</taxon>
    </lineage>
</organism>
<dbReference type="EMBL" id="JAZDUA010000100">
    <property type="protein sequence ID" value="KAK7868092.1"/>
    <property type="molecule type" value="Genomic_DNA"/>
</dbReference>
<dbReference type="PROSITE" id="PS51257">
    <property type="entry name" value="PROKAR_LIPOPROTEIN"/>
    <property type="match status" value="1"/>
</dbReference>
<name>A0AAN9Z9P4_9ORTH</name>
<evidence type="ECO:0000313" key="6">
    <source>
        <dbReference type="Proteomes" id="UP001378592"/>
    </source>
</evidence>
<feature type="chain" id="PRO_5042844683" description="Protein yellow" evidence="4">
    <location>
        <begin position="22"/>
        <end position="423"/>
    </location>
</feature>
<reference evidence="5 6" key="1">
    <citation type="submission" date="2024-03" db="EMBL/GenBank/DDBJ databases">
        <title>The genome assembly and annotation of the cricket Gryllus longicercus Weissman &amp; Gray.</title>
        <authorList>
            <person name="Szrajer S."/>
            <person name="Gray D."/>
            <person name="Ylla G."/>
        </authorList>
    </citation>
    <scope>NUCLEOTIDE SEQUENCE [LARGE SCALE GENOMIC DNA]</scope>
    <source>
        <strain evidence="5">DAG 2021-001</strain>
        <tissue evidence="5">Whole body minus gut</tissue>
    </source>
</reference>
<keyword evidence="3" id="KW-0964">Secreted</keyword>
<comment type="subcellular location">
    <subcellularLocation>
        <location evidence="1">Secreted</location>
    </subcellularLocation>
</comment>
<comment type="similarity">
    <text evidence="2">Belongs to the major royal jelly protein family.</text>
</comment>
<dbReference type="GO" id="GO:0005576">
    <property type="term" value="C:extracellular region"/>
    <property type="evidence" value="ECO:0007669"/>
    <property type="project" value="UniProtKB-SubCell"/>
</dbReference>
<dbReference type="PRINTS" id="PR01366">
    <property type="entry name" value="ROYALJELLY"/>
</dbReference>
<evidence type="ECO:0008006" key="7">
    <source>
        <dbReference type="Google" id="ProtNLM"/>
    </source>
</evidence>
<accession>A0AAN9Z9P4</accession>
<dbReference type="PANTHER" id="PTHR10009:SF11">
    <property type="entry name" value="RH54244P"/>
    <property type="match status" value="1"/>
</dbReference>
<dbReference type="Gene3D" id="2.120.10.30">
    <property type="entry name" value="TolB, C-terminal domain"/>
    <property type="match status" value="1"/>
</dbReference>
<proteinExistence type="inferred from homology"/>
<evidence type="ECO:0000256" key="2">
    <source>
        <dbReference type="ARBA" id="ARBA00009127"/>
    </source>
</evidence>
<dbReference type="Pfam" id="PF03022">
    <property type="entry name" value="MRJP"/>
    <property type="match status" value="1"/>
</dbReference>
<evidence type="ECO:0000256" key="3">
    <source>
        <dbReference type="ARBA" id="ARBA00022525"/>
    </source>
</evidence>
<comment type="caution">
    <text evidence="5">The sequence shown here is derived from an EMBL/GenBank/DDBJ whole genome shotgun (WGS) entry which is preliminary data.</text>
</comment>